<sequence>PKIISLPLLILKNYCTAARIARHADKVPRFRSSKSLISSTIFPIFPNRPMQVKMTFSLLLFITRKPTLTPAEFKAHWDNTHVELLKSIAGDKFPLTHTRRYIARTEDNGTWNAAVIAGTQDDFT</sequence>
<reference evidence="3" key="1">
    <citation type="journal article" date="2020" name="Stud. Mycol.">
        <title>101 Dothideomycetes genomes: a test case for predicting lifestyles and emergence of pathogens.</title>
        <authorList>
            <person name="Haridas S."/>
            <person name="Albert R."/>
            <person name="Binder M."/>
            <person name="Bloem J."/>
            <person name="Labutti K."/>
            <person name="Salamov A."/>
            <person name="Andreopoulos B."/>
            <person name="Baker S."/>
            <person name="Barry K."/>
            <person name="Bills G."/>
            <person name="Bluhm B."/>
            <person name="Cannon C."/>
            <person name="Castanera R."/>
            <person name="Culley D."/>
            <person name="Daum C."/>
            <person name="Ezra D."/>
            <person name="Gonzalez J."/>
            <person name="Henrissat B."/>
            <person name="Kuo A."/>
            <person name="Liang C."/>
            <person name="Lipzen A."/>
            <person name="Lutzoni F."/>
            <person name="Magnuson J."/>
            <person name="Mondo S."/>
            <person name="Nolan M."/>
            <person name="Ohm R."/>
            <person name="Pangilinan J."/>
            <person name="Park H.-J."/>
            <person name="Ramirez L."/>
            <person name="Alfaro M."/>
            <person name="Sun H."/>
            <person name="Tritt A."/>
            <person name="Yoshinaga Y."/>
            <person name="Zwiers L.-H."/>
            <person name="Turgeon B."/>
            <person name="Goodwin S."/>
            <person name="Spatafora J."/>
            <person name="Crous P."/>
            <person name="Grigoriev I."/>
        </authorList>
    </citation>
    <scope>NUCLEOTIDE SEQUENCE</scope>
    <source>
        <strain evidence="3">CBS 107.79</strain>
    </source>
</reference>
<protein>
    <recommendedName>
        <fullName evidence="2">EthD domain-containing protein</fullName>
    </recommendedName>
</protein>
<dbReference type="SUPFAM" id="SSF54909">
    <property type="entry name" value="Dimeric alpha+beta barrel"/>
    <property type="match status" value="1"/>
</dbReference>
<evidence type="ECO:0000313" key="4">
    <source>
        <dbReference type="Proteomes" id="UP000800036"/>
    </source>
</evidence>
<keyword evidence="4" id="KW-1185">Reference proteome</keyword>
<dbReference type="GO" id="GO:0016491">
    <property type="term" value="F:oxidoreductase activity"/>
    <property type="evidence" value="ECO:0007669"/>
    <property type="project" value="InterPro"/>
</dbReference>
<dbReference type="OrthoDB" id="2519291at2759"/>
<dbReference type="InterPro" id="IPR009799">
    <property type="entry name" value="EthD_dom"/>
</dbReference>
<proteinExistence type="inferred from homology"/>
<dbReference type="InterPro" id="IPR011008">
    <property type="entry name" value="Dimeric_a/b-barrel"/>
</dbReference>
<evidence type="ECO:0000259" key="2">
    <source>
        <dbReference type="Pfam" id="PF07110"/>
    </source>
</evidence>
<accession>A0A6A5V511</accession>
<dbReference type="Proteomes" id="UP000800036">
    <property type="component" value="Unassembled WGS sequence"/>
</dbReference>
<organism evidence="3 4">
    <name type="scientific">Bimuria novae-zelandiae CBS 107.79</name>
    <dbReference type="NCBI Taxonomy" id="1447943"/>
    <lineage>
        <taxon>Eukaryota</taxon>
        <taxon>Fungi</taxon>
        <taxon>Dikarya</taxon>
        <taxon>Ascomycota</taxon>
        <taxon>Pezizomycotina</taxon>
        <taxon>Dothideomycetes</taxon>
        <taxon>Pleosporomycetidae</taxon>
        <taxon>Pleosporales</taxon>
        <taxon>Massarineae</taxon>
        <taxon>Didymosphaeriaceae</taxon>
        <taxon>Bimuria</taxon>
    </lineage>
</organism>
<comment type="similarity">
    <text evidence="1">Belongs to the tpcK family.</text>
</comment>
<dbReference type="Gene3D" id="3.30.70.100">
    <property type="match status" value="1"/>
</dbReference>
<gene>
    <name evidence="3" type="ORF">BU23DRAFT_166488</name>
</gene>
<name>A0A6A5V511_9PLEO</name>
<feature type="domain" description="EthD" evidence="2">
    <location>
        <begin position="65"/>
        <end position="123"/>
    </location>
</feature>
<evidence type="ECO:0000313" key="3">
    <source>
        <dbReference type="EMBL" id="KAF1972134.1"/>
    </source>
</evidence>
<feature type="non-terminal residue" evidence="3">
    <location>
        <position position="1"/>
    </location>
</feature>
<dbReference type="EMBL" id="ML976689">
    <property type="protein sequence ID" value="KAF1972134.1"/>
    <property type="molecule type" value="Genomic_DNA"/>
</dbReference>
<evidence type="ECO:0000256" key="1">
    <source>
        <dbReference type="ARBA" id="ARBA00005986"/>
    </source>
</evidence>
<dbReference type="AlphaFoldDB" id="A0A6A5V511"/>
<dbReference type="Pfam" id="PF07110">
    <property type="entry name" value="EthD"/>
    <property type="match status" value="1"/>
</dbReference>